<dbReference type="InterPro" id="IPR003439">
    <property type="entry name" value="ABC_transporter-like_ATP-bd"/>
</dbReference>
<dbReference type="InterPro" id="IPR003593">
    <property type="entry name" value="AAA+_ATPase"/>
</dbReference>
<dbReference type="Gene3D" id="3.40.50.300">
    <property type="entry name" value="P-loop containing nucleotide triphosphate hydrolases"/>
    <property type="match status" value="1"/>
</dbReference>
<evidence type="ECO:0000313" key="5">
    <source>
        <dbReference type="EMBL" id="PWE27111.1"/>
    </source>
</evidence>
<dbReference type="GO" id="GO:0005524">
    <property type="term" value="F:ATP binding"/>
    <property type="evidence" value="ECO:0007669"/>
    <property type="project" value="UniProtKB-KW"/>
</dbReference>
<dbReference type="PROSITE" id="PS50893">
    <property type="entry name" value="ABC_TRANSPORTER_2"/>
    <property type="match status" value="1"/>
</dbReference>
<accession>A0A2U2C5J7</accession>
<dbReference type="SUPFAM" id="SSF50331">
    <property type="entry name" value="MOP-like"/>
    <property type="match status" value="1"/>
</dbReference>
<dbReference type="InterPro" id="IPR027417">
    <property type="entry name" value="P-loop_NTPase"/>
</dbReference>
<dbReference type="Proteomes" id="UP000244940">
    <property type="component" value="Unassembled WGS sequence"/>
</dbReference>
<sequence>MQGLILKDLGRRFGAVDAVRDVNIELQPGEFLSLLGPSGCGKTTTLRMIAGFLAPTSGSIILDGVEVSSPRGSLPPEKRGMSMIFQSYAIWPNMTVAQNVAFGLNLRKLDKAEIRRRTGEMLEAVRLNALADRYPSELSGGQQQRVALARALVIRPKLLLLDEPLSNLDASLREDMRFEIKRIHDEFRITSVYVTHDQSEAMVTSDRIAVINQGRVEQIDTPYEIYTKPRTRFVAGFIGRTNQITGRRGAQGVDFDGFTLPGAAFTGAEPEVFISVRPQSLHLSAEEPVTDNALKLKGTIAGRAFLGETWDYVFRSDAGLELRITARPHEVYALGAPVWARASSDQVVQIL</sequence>
<dbReference type="GO" id="GO:0022857">
    <property type="term" value="F:transmembrane transporter activity"/>
    <property type="evidence" value="ECO:0007669"/>
    <property type="project" value="InterPro"/>
</dbReference>
<dbReference type="InterPro" id="IPR050093">
    <property type="entry name" value="ABC_SmlMolc_Importer"/>
</dbReference>
<name>A0A2U2C5J7_9RHOB</name>
<comment type="caution">
    <text evidence="5">The sequence shown here is derived from an EMBL/GenBank/DDBJ whole genome shotgun (WGS) entry which is preliminary data.</text>
</comment>
<gene>
    <name evidence="5" type="ORF">C4N9_19110</name>
</gene>
<organism evidence="5 6">
    <name type="scientific">Pararhodobacter marinus</name>
    <dbReference type="NCBI Taxonomy" id="2184063"/>
    <lineage>
        <taxon>Bacteria</taxon>
        <taxon>Pseudomonadati</taxon>
        <taxon>Pseudomonadota</taxon>
        <taxon>Alphaproteobacteria</taxon>
        <taxon>Rhodobacterales</taxon>
        <taxon>Paracoccaceae</taxon>
        <taxon>Pararhodobacter</taxon>
    </lineage>
</organism>
<protein>
    <submittedName>
        <fullName evidence="5">ABC transporter ATP-binding protein</fullName>
    </submittedName>
</protein>
<dbReference type="Pfam" id="PF08402">
    <property type="entry name" value="TOBE_2"/>
    <property type="match status" value="1"/>
</dbReference>
<dbReference type="PANTHER" id="PTHR42781:SF4">
    <property type="entry name" value="SPERMIDINE_PUTRESCINE IMPORT ATP-BINDING PROTEIN POTA"/>
    <property type="match status" value="1"/>
</dbReference>
<dbReference type="InterPro" id="IPR017871">
    <property type="entry name" value="ABC_transporter-like_CS"/>
</dbReference>
<dbReference type="RefSeq" id="WP_109534958.1">
    <property type="nucleotide sequence ID" value="NZ_QEYD01000013.1"/>
</dbReference>
<keyword evidence="2" id="KW-0547">Nucleotide-binding</keyword>
<evidence type="ECO:0000256" key="1">
    <source>
        <dbReference type="ARBA" id="ARBA00022448"/>
    </source>
</evidence>
<reference evidence="5 6" key="1">
    <citation type="submission" date="2018-05" db="EMBL/GenBank/DDBJ databases">
        <title>Pararhodobacter marina sp. nov., isolated from deep-sea water of the Indian Ocean.</title>
        <authorList>
            <person name="Lai Q.Sr."/>
            <person name="Liu X."/>
            <person name="Shao Z."/>
        </authorList>
    </citation>
    <scope>NUCLEOTIDE SEQUENCE [LARGE SCALE GENOMIC DNA]</scope>
    <source>
        <strain evidence="5 6">CIC4N-9</strain>
    </source>
</reference>
<keyword evidence="6" id="KW-1185">Reference proteome</keyword>
<evidence type="ECO:0000259" key="4">
    <source>
        <dbReference type="PROSITE" id="PS50893"/>
    </source>
</evidence>
<dbReference type="SUPFAM" id="SSF52540">
    <property type="entry name" value="P-loop containing nucleoside triphosphate hydrolases"/>
    <property type="match status" value="1"/>
</dbReference>
<dbReference type="EMBL" id="QEYD01000013">
    <property type="protein sequence ID" value="PWE27111.1"/>
    <property type="molecule type" value="Genomic_DNA"/>
</dbReference>
<keyword evidence="3 5" id="KW-0067">ATP-binding</keyword>
<dbReference type="InterPro" id="IPR008995">
    <property type="entry name" value="Mo/tungstate-bd_C_term_dom"/>
</dbReference>
<feature type="domain" description="ABC transporter" evidence="4">
    <location>
        <begin position="4"/>
        <end position="238"/>
    </location>
</feature>
<keyword evidence="1" id="KW-0813">Transport</keyword>
<dbReference type="GO" id="GO:0016887">
    <property type="term" value="F:ATP hydrolysis activity"/>
    <property type="evidence" value="ECO:0007669"/>
    <property type="project" value="InterPro"/>
</dbReference>
<dbReference type="PROSITE" id="PS00211">
    <property type="entry name" value="ABC_TRANSPORTER_1"/>
    <property type="match status" value="1"/>
</dbReference>
<dbReference type="SMART" id="SM00382">
    <property type="entry name" value="AAA"/>
    <property type="match status" value="1"/>
</dbReference>
<evidence type="ECO:0000256" key="3">
    <source>
        <dbReference type="ARBA" id="ARBA00022840"/>
    </source>
</evidence>
<dbReference type="GO" id="GO:0043190">
    <property type="term" value="C:ATP-binding cassette (ABC) transporter complex"/>
    <property type="evidence" value="ECO:0007669"/>
    <property type="project" value="InterPro"/>
</dbReference>
<evidence type="ECO:0000256" key="2">
    <source>
        <dbReference type="ARBA" id="ARBA00022741"/>
    </source>
</evidence>
<dbReference type="GO" id="GO:0015697">
    <property type="term" value="P:quaternary ammonium group transport"/>
    <property type="evidence" value="ECO:0007669"/>
    <property type="project" value="UniProtKB-ARBA"/>
</dbReference>
<dbReference type="AlphaFoldDB" id="A0A2U2C5J7"/>
<dbReference type="FunFam" id="3.40.50.300:FF:000425">
    <property type="entry name" value="Probable ABC transporter, ATP-binding subunit"/>
    <property type="match status" value="1"/>
</dbReference>
<proteinExistence type="predicted"/>
<dbReference type="Pfam" id="PF00005">
    <property type="entry name" value="ABC_tran"/>
    <property type="match status" value="1"/>
</dbReference>
<dbReference type="PANTHER" id="PTHR42781">
    <property type="entry name" value="SPERMIDINE/PUTRESCINE IMPORT ATP-BINDING PROTEIN POTA"/>
    <property type="match status" value="1"/>
</dbReference>
<evidence type="ECO:0000313" key="6">
    <source>
        <dbReference type="Proteomes" id="UP000244940"/>
    </source>
</evidence>
<dbReference type="GeneID" id="94367008"/>
<dbReference type="InterPro" id="IPR013611">
    <property type="entry name" value="Transp-assoc_OB_typ2"/>
</dbReference>
<dbReference type="OrthoDB" id="9802264at2"/>